<dbReference type="EnsemblProtists" id="EKX46828">
    <property type="protein sequence ID" value="EKX46828"/>
    <property type="gene ID" value="GUITHDRAFT_107186"/>
</dbReference>
<accession>L1JE81</accession>
<dbReference type="EMBL" id="JH992992">
    <property type="protein sequence ID" value="EKX46828.1"/>
    <property type="molecule type" value="Genomic_DNA"/>
</dbReference>
<dbReference type="AlphaFoldDB" id="L1JE81"/>
<protein>
    <recommendedName>
        <fullName evidence="5">BAR domain-containing protein</fullName>
    </recommendedName>
</protein>
<proteinExistence type="predicted"/>
<reference evidence="3" key="3">
    <citation type="submission" date="2015-06" db="UniProtKB">
        <authorList>
            <consortium name="EnsemblProtists"/>
        </authorList>
    </citation>
    <scope>IDENTIFICATION</scope>
</reference>
<dbReference type="SUPFAM" id="SSF103657">
    <property type="entry name" value="BAR/IMD domain-like"/>
    <property type="match status" value="1"/>
</dbReference>
<dbReference type="KEGG" id="gtt:GUITHDRAFT_107186"/>
<evidence type="ECO:0000256" key="1">
    <source>
        <dbReference type="SAM" id="Coils"/>
    </source>
</evidence>
<reference evidence="4" key="2">
    <citation type="submission" date="2012-11" db="EMBL/GenBank/DDBJ databases">
        <authorList>
            <person name="Kuo A."/>
            <person name="Curtis B.A."/>
            <person name="Tanifuji G."/>
            <person name="Burki F."/>
            <person name="Gruber A."/>
            <person name="Irimia M."/>
            <person name="Maruyama S."/>
            <person name="Arias M.C."/>
            <person name="Ball S.G."/>
            <person name="Gile G.H."/>
            <person name="Hirakawa Y."/>
            <person name="Hopkins J.F."/>
            <person name="Rensing S.A."/>
            <person name="Schmutz J."/>
            <person name="Symeonidi A."/>
            <person name="Elias M."/>
            <person name="Eveleigh R.J."/>
            <person name="Herman E.K."/>
            <person name="Klute M.J."/>
            <person name="Nakayama T."/>
            <person name="Obornik M."/>
            <person name="Reyes-Prieto A."/>
            <person name="Armbrust E.V."/>
            <person name="Aves S.J."/>
            <person name="Beiko R.G."/>
            <person name="Coutinho P."/>
            <person name="Dacks J.B."/>
            <person name="Durnford D.G."/>
            <person name="Fast N.M."/>
            <person name="Green B.R."/>
            <person name="Grisdale C."/>
            <person name="Hempe F."/>
            <person name="Henrissat B."/>
            <person name="Hoppner M.P."/>
            <person name="Ishida K.-I."/>
            <person name="Kim E."/>
            <person name="Koreny L."/>
            <person name="Kroth P.G."/>
            <person name="Liu Y."/>
            <person name="Malik S.-B."/>
            <person name="Maier U.G."/>
            <person name="McRose D."/>
            <person name="Mock T."/>
            <person name="Neilson J.A."/>
            <person name="Onodera N.T."/>
            <person name="Poole A.M."/>
            <person name="Pritham E.J."/>
            <person name="Richards T.A."/>
            <person name="Rocap G."/>
            <person name="Roy S.W."/>
            <person name="Sarai C."/>
            <person name="Schaack S."/>
            <person name="Shirato S."/>
            <person name="Slamovits C.H."/>
            <person name="Spencer D.F."/>
            <person name="Suzuki S."/>
            <person name="Worden A.Z."/>
            <person name="Zauner S."/>
            <person name="Barry K."/>
            <person name="Bell C."/>
            <person name="Bharti A.K."/>
            <person name="Crow J.A."/>
            <person name="Grimwood J."/>
            <person name="Kramer R."/>
            <person name="Lindquist E."/>
            <person name="Lucas S."/>
            <person name="Salamov A."/>
            <person name="McFadden G.I."/>
            <person name="Lane C.E."/>
            <person name="Keeling P.J."/>
            <person name="Gray M.W."/>
            <person name="Grigoriev I.V."/>
            <person name="Archibald J.M."/>
        </authorList>
    </citation>
    <scope>NUCLEOTIDE SEQUENCE</scope>
    <source>
        <strain evidence="4">CCMP2712</strain>
    </source>
</reference>
<evidence type="ECO:0000313" key="3">
    <source>
        <dbReference type="EnsemblProtists" id="EKX46828"/>
    </source>
</evidence>
<evidence type="ECO:0000313" key="2">
    <source>
        <dbReference type="EMBL" id="EKX46828.1"/>
    </source>
</evidence>
<dbReference type="HOGENOM" id="CLU_948148_0_0_1"/>
<dbReference type="Proteomes" id="UP000011087">
    <property type="component" value="Unassembled WGS sequence"/>
</dbReference>
<gene>
    <name evidence="2" type="ORF">GUITHDRAFT_107186</name>
</gene>
<dbReference type="PaxDb" id="55529-EKX46828"/>
<sequence>MMQMPLGFGDGGLEGMWKRAAAGAKVLARDAMKGGTQVVHKMSEVDVKGAAKRLTQKVMERAEGSGFTLVEELPEIENAMANLKQTEAAYKELLAVLREAFSAQVHVVSKQLRVANKVEVIGSDLEAMEVGRVLCSYSRNLVTCSERARDLQYIKEAADVLERAQDDYDYKSYDSPASKLVLALDTFIKEELAEAMAARTRYKDNRREVSLNIKKVQDLEAKGHADKAASVKTTIEQGKEQLQQHRDELMRLFMNVEQKKPLLQSAVQTFLQAQMQFHEDCLKSTEEALVQCKG</sequence>
<dbReference type="OrthoDB" id="10394693at2759"/>
<reference evidence="2 4" key="1">
    <citation type="journal article" date="2012" name="Nature">
        <title>Algal genomes reveal evolutionary mosaicism and the fate of nucleomorphs.</title>
        <authorList>
            <consortium name="DOE Joint Genome Institute"/>
            <person name="Curtis B.A."/>
            <person name="Tanifuji G."/>
            <person name="Burki F."/>
            <person name="Gruber A."/>
            <person name="Irimia M."/>
            <person name="Maruyama S."/>
            <person name="Arias M.C."/>
            <person name="Ball S.G."/>
            <person name="Gile G.H."/>
            <person name="Hirakawa Y."/>
            <person name="Hopkins J.F."/>
            <person name="Kuo A."/>
            <person name="Rensing S.A."/>
            <person name="Schmutz J."/>
            <person name="Symeonidi A."/>
            <person name="Elias M."/>
            <person name="Eveleigh R.J."/>
            <person name="Herman E.K."/>
            <person name="Klute M.J."/>
            <person name="Nakayama T."/>
            <person name="Obornik M."/>
            <person name="Reyes-Prieto A."/>
            <person name="Armbrust E.V."/>
            <person name="Aves S.J."/>
            <person name="Beiko R.G."/>
            <person name="Coutinho P."/>
            <person name="Dacks J.B."/>
            <person name="Durnford D.G."/>
            <person name="Fast N.M."/>
            <person name="Green B.R."/>
            <person name="Grisdale C.J."/>
            <person name="Hempel F."/>
            <person name="Henrissat B."/>
            <person name="Hoppner M.P."/>
            <person name="Ishida K."/>
            <person name="Kim E."/>
            <person name="Koreny L."/>
            <person name="Kroth P.G."/>
            <person name="Liu Y."/>
            <person name="Malik S.B."/>
            <person name="Maier U.G."/>
            <person name="McRose D."/>
            <person name="Mock T."/>
            <person name="Neilson J.A."/>
            <person name="Onodera N.T."/>
            <person name="Poole A.M."/>
            <person name="Pritham E.J."/>
            <person name="Richards T.A."/>
            <person name="Rocap G."/>
            <person name="Roy S.W."/>
            <person name="Sarai C."/>
            <person name="Schaack S."/>
            <person name="Shirato S."/>
            <person name="Slamovits C.H."/>
            <person name="Spencer D.F."/>
            <person name="Suzuki S."/>
            <person name="Worden A.Z."/>
            <person name="Zauner S."/>
            <person name="Barry K."/>
            <person name="Bell C."/>
            <person name="Bharti A.K."/>
            <person name="Crow J.A."/>
            <person name="Grimwood J."/>
            <person name="Kramer R."/>
            <person name="Lindquist E."/>
            <person name="Lucas S."/>
            <person name="Salamov A."/>
            <person name="McFadden G.I."/>
            <person name="Lane C.E."/>
            <person name="Keeling P.J."/>
            <person name="Gray M.W."/>
            <person name="Grigoriev I.V."/>
            <person name="Archibald J.M."/>
        </authorList>
    </citation>
    <scope>NUCLEOTIDE SEQUENCE</scope>
    <source>
        <strain evidence="2 4">CCMP2712</strain>
    </source>
</reference>
<dbReference type="GeneID" id="17303536"/>
<evidence type="ECO:0000313" key="4">
    <source>
        <dbReference type="Proteomes" id="UP000011087"/>
    </source>
</evidence>
<keyword evidence="4" id="KW-1185">Reference proteome</keyword>
<dbReference type="RefSeq" id="XP_005833808.1">
    <property type="nucleotide sequence ID" value="XM_005833751.1"/>
</dbReference>
<keyword evidence="1" id="KW-0175">Coiled coil</keyword>
<name>L1JE81_GUITC</name>
<evidence type="ECO:0008006" key="5">
    <source>
        <dbReference type="Google" id="ProtNLM"/>
    </source>
</evidence>
<dbReference type="Gene3D" id="1.20.1270.60">
    <property type="entry name" value="Arfaptin homology (AH) domain/BAR domain"/>
    <property type="match status" value="1"/>
</dbReference>
<feature type="coiled-coil region" evidence="1">
    <location>
        <begin position="228"/>
        <end position="259"/>
    </location>
</feature>
<dbReference type="InterPro" id="IPR027267">
    <property type="entry name" value="AH/BAR_dom_sf"/>
</dbReference>
<organism evidence="2">
    <name type="scientific">Guillardia theta (strain CCMP2712)</name>
    <name type="common">Cryptophyte</name>
    <dbReference type="NCBI Taxonomy" id="905079"/>
    <lineage>
        <taxon>Eukaryota</taxon>
        <taxon>Cryptophyceae</taxon>
        <taxon>Pyrenomonadales</taxon>
        <taxon>Geminigeraceae</taxon>
        <taxon>Guillardia</taxon>
    </lineage>
</organism>